<evidence type="ECO:0000313" key="1">
    <source>
        <dbReference type="EMBL" id="KAJ7945030.1"/>
    </source>
</evidence>
<gene>
    <name evidence="1" type="ORF">O6P43_034329</name>
</gene>
<name>A0AAD7P7V1_QUISA</name>
<dbReference type="AlphaFoldDB" id="A0AAD7P7V1"/>
<evidence type="ECO:0000313" key="2">
    <source>
        <dbReference type="Proteomes" id="UP001163823"/>
    </source>
</evidence>
<dbReference type="Proteomes" id="UP001163823">
    <property type="component" value="Chromosome 14"/>
</dbReference>
<sequence>MGTVPLPPMALLRHPHAKARPGGHTRGICSRRLRMACPVIAATAAAAVRATAITKNAGRGRNKRCGCAYVGDHVNNGSGKEDT</sequence>
<protein>
    <submittedName>
        <fullName evidence="1">Uncharacterized protein</fullName>
    </submittedName>
</protein>
<keyword evidence="2" id="KW-1185">Reference proteome</keyword>
<reference evidence="1" key="1">
    <citation type="journal article" date="2023" name="Science">
        <title>Elucidation of the pathway for biosynthesis of saponin adjuvants from the soapbark tree.</title>
        <authorList>
            <person name="Reed J."/>
            <person name="Orme A."/>
            <person name="El-Demerdash A."/>
            <person name="Owen C."/>
            <person name="Martin L.B.B."/>
            <person name="Misra R.C."/>
            <person name="Kikuchi S."/>
            <person name="Rejzek M."/>
            <person name="Martin A.C."/>
            <person name="Harkess A."/>
            <person name="Leebens-Mack J."/>
            <person name="Louveau T."/>
            <person name="Stephenson M.J."/>
            <person name="Osbourn A."/>
        </authorList>
    </citation>
    <scope>NUCLEOTIDE SEQUENCE</scope>
    <source>
        <strain evidence="1">S10</strain>
    </source>
</reference>
<dbReference type="EMBL" id="JARAOO010000014">
    <property type="protein sequence ID" value="KAJ7945030.1"/>
    <property type="molecule type" value="Genomic_DNA"/>
</dbReference>
<dbReference type="KEGG" id="qsa:O6P43_034329"/>
<comment type="caution">
    <text evidence="1">The sequence shown here is derived from an EMBL/GenBank/DDBJ whole genome shotgun (WGS) entry which is preliminary data.</text>
</comment>
<accession>A0AAD7P7V1</accession>
<organism evidence="1 2">
    <name type="scientific">Quillaja saponaria</name>
    <name type="common">Soap bark tree</name>
    <dbReference type="NCBI Taxonomy" id="32244"/>
    <lineage>
        <taxon>Eukaryota</taxon>
        <taxon>Viridiplantae</taxon>
        <taxon>Streptophyta</taxon>
        <taxon>Embryophyta</taxon>
        <taxon>Tracheophyta</taxon>
        <taxon>Spermatophyta</taxon>
        <taxon>Magnoliopsida</taxon>
        <taxon>eudicotyledons</taxon>
        <taxon>Gunneridae</taxon>
        <taxon>Pentapetalae</taxon>
        <taxon>rosids</taxon>
        <taxon>fabids</taxon>
        <taxon>Fabales</taxon>
        <taxon>Quillajaceae</taxon>
        <taxon>Quillaja</taxon>
    </lineage>
</organism>
<proteinExistence type="predicted"/>